<dbReference type="OrthoDB" id="9797743at2"/>
<evidence type="ECO:0000256" key="2">
    <source>
        <dbReference type="ARBA" id="ARBA00006171"/>
    </source>
</evidence>
<protein>
    <submittedName>
        <fullName evidence="6">HAD-IA family hydrolase</fullName>
    </submittedName>
</protein>
<evidence type="ECO:0000313" key="6">
    <source>
        <dbReference type="EMBL" id="NHC33860.1"/>
    </source>
</evidence>
<keyword evidence="5" id="KW-0119">Carbohydrate metabolism</keyword>
<comment type="cofactor">
    <cofactor evidence="1">
        <name>Mg(2+)</name>
        <dbReference type="ChEBI" id="CHEBI:18420"/>
    </cofactor>
</comment>
<evidence type="ECO:0000256" key="3">
    <source>
        <dbReference type="ARBA" id="ARBA00022723"/>
    </source>
</evidence>
<dbReference type="PANTHER" id="PTHR46193:SF18">
    <property type="entry name" value="HEXITOL PHOSPHATASE B"/>
    <property type="match status" value="1"/>
</dbReference>
<keyword evidence="6" id="KW-0378">Hydrolase</keyword>
<keyword evidence="7" id="KW-1185">Reference proteome</keyword>
<dbReference type="Pfam" id="PF13419">
    <property type="entry name" value="HAD_2"/>
    <property type="match status" value="1"/>
</dbReference>
<evidence type="ECO:0000256" key="5">
    <source>
        <dbReference type="ARBA" id="ARBA00023277"/>
    </source>
</evidence>
<dbReference type="InterPro" id="IPR041492">
    <property type="entry name" value="HAD_2"/>
</dbReference>
<dbReference type="SFLD" id="SFLDG01129">
    <property type="entry name" value="C1.5:_HAD__Beta-PGM__Phosphata"/>
    <property type="match status" value="1"/>
</dbReference>
<dbReference type="Gene3D" id="3.40.50.1000">
    <property type="entry name" value="HAD superfamily/HAD-like"/>
    <property type="match status" value="1"/>
</dbReference>
<dbReference type="InterPro" id="IPR036412">
    <property type="entry name" value="HAD-like_sf"/>
</dbReference>
<dbReference type="Proteomes" id="UP000031532">
    <property type="component" value="Unassembled WGS sequence"/>
</dbReference>
<dbReference type="EMBL" id="JTJC03000001">
    <property type="protein sequence ID" value="NHC33860.1"/>
    <property type="molecule type" value="Genomic_DNA"/>
</dbReference>
<keyword evidence="4" id="KW-0460">Magnesium</keyword>
<proteinExistence type="inferred from homology"/>
<evidence type="ECO:0000256" key="4">
    <source>
        <dbReference type="ARBA" id="ARBA00022842"/>
    </source>
</evidence>
<evidence type="ECO:0000313" key="7">
    <source>
        <dbReference type="Proteomes" id="UP000031532"/>
    </source>
</evidence>
<dbReference type="GO" id="GO:0046872">
    <property type="term" value="F:metal ion binding"/>
    <property type="evidence" value="ECO:0007669"/>
    <property type="project" value="UniProtKB-KW"/>
</dbReference>
<keyword evidence="3" id="KW-0479">Metal-binding</keyword>
<name>A0A9X5E1Y0_9CYAN</name>
<comment type="caution">
    <text evidence="6">The sequence shown here is derived from an EMBL/GenBank/DDBJ whole genome shotgun (WGS) entry which is preliminary data.</text>
</comment>
<dbReference type="SFLD" id="SFLDG01135">
    <property type="entry name" value="C1.5.6:_HAD__Beta-PGM__Phospha"/>
    <property type="match status" value="1"/>
</dbReference>
<dbReference type="InterPro" id="IPR023214">
    <property type="entry name" value="HAD_sf"/>
</dbReference>
<dbReference type="RefSeq" id="WP_039717395.1">
    <property type="nucleotide sequence ID" value="NZ_JTJC03000001.1"/>
</dbReference>
<dbReference type="InterPro" id="IPR023198">
    <property type="entry name" value="PGP-like_dom2"/>
</dbReference>
<dbReference type="PROSITE" id="PS01228">
    <property type="entry name" value="COF_1"/>
    <property type="match status" value="1"/>
</dbReference>
<sequence length="216" mass="24013">MLAAILYDLDGTIVNTDPLHFRVWQALLQEHGIEIDEEFYKNRMSGRLNPFIVQELFPEFSSEEVIKFSDRKEAEFRELAAELKPIPGLLEVIAWADERGIKQAVVTNAPSENAKHMLSVLNLEHRFERVFVSQEIGMAKPDPGPYLYALAYFGFNAQQALVFEDSPSGIRAAVGAGIPTVGITSSQTADELDDLGAMLAIPDFTDSQLWGLLGSR</sequence>
<dbReference type="NCBIfam" id="TIGR01509">
    <property type="entry name" value="HAD-SF-IA-v3"/>
    <property type="match status" value="1"/>
</dbReference>
<dbReference type="Gene3D" id="1.10.150.240">
    <property type="entry name" value="Putative phosphatase, domain 2"/>
    <property type="match status" value="1"/>
</dbReference>
<dbReference type="AlphaFoldDB" id="A0A9X5E1Y0"/>
<dbReference type="GO" id="GO:0016787">
    <property type="term" value="F:hydrolase activity"/>
    <property type="evidence" value="ECO:0007669"/>
    <property type="project" value="UniProtKB-KW"/>
</dbReference>
<dbReference type="PANTHER" id="PTHR46193">
    <property type="entry name" value="6-PHOSPHOGLUCONATE PHOSPHATASE"/>
    <property type="match status" value="1"/>
</dbReference>
<reference evidence="6 7" key="1">
    <citation type="journal article" date="2015" name="Genome Announc.">
        <title>Draft Genome Sequence of the Terrestrial Cyanobacterium Scytonema millei VB511283, Isolated from Eastern India.</title>
        <authorList>
            <person name="Sen D."/>
            <person name="Chandrababunaidu M.M."/>
            <person name="Singh D."/>
            <person name="Sanghi N."/>
            <person name="Ghorai A."/>
            <person name="Mishra G.P."/>
            <person name="Madduluri M."/>
            <person name="Adhikary S.P."/>
            <person name="Tripathy S."/>
        </authorList>
    </citation>
    <scope>NUCLEOTIDE SEQUENCE [LARGE SCALE GENOMIC DNA]</scope>
    <source>
        <strain evidence="6 7">VB511283</strain>
    </source>
</reference>
<evidence type="ECO:0000256" key="1">
    <source>
        <dbReference type="ARBA" id="ARBA00001946"/>
    </source>
</evidence>
<gene>
    <name evidence="6" type="ORF">QH73_0004135</name>
</gene>
<dbReference type="SUPFAM" id="SSF56784">
    <property type="entry name" value="HAD-like"/>
    <property type="match status" value="1"/>
</dbReference>
<accession>A0A9X5E1Y0</accession>
<dbReference type="InterPro" id="IPR051600">
    <property type="entry name" value="Beta-PGM-like"/>
</dbReference>
<dbReference type="SFLD" id="SFLDS00003">
    <property type="entry name" value="Haloacid_Dehalogenase"/>
    <property type="match status" value="1"/>
</dbReference>
<organism evidence="6 7">
    <name type="scientific">Scytonema millei VB511283</name>
    <dbReference type="NCBI Taxonomy" id="1245923"/>
    <lineage>
        <taxon>Bacteria</taxon>
        <taxon>Bacillati</taxon>
        <taxon>Cyanobacteriota</taxon>
        <taxon>Cyanophyceae</taxon>
        <taxon>Nostocales</taxon>
        <taxon>Scytonemataceae</taxon>
        <taxon>Scytonema</taxon>
    </lineage>
</organism>
<comment type="similarity">
    <text evidence="2">Belongs to the HAD-like hydrolase superfamily. CbbY/CbbZ/Gph/YieH family.</text>
</comment>
<dbReference type="InterPro" id="IPR006439">
    <property type="entry name" value="HAD-SF_hydro_IA"/>
</dbReference>
<dbReference type="NCBIfam" id="TIGR01549">
    <property type="entry name" value="HAD-SF-IA-v1"/>
    <property type="match status" value="1"/>
</dbReference>